<gene>
    <name evidence="5" type="primary">PLG</name>
    <name evidence="5" type="ORF">Tcan_07617</name>
</gene>
<name>A0A0B2V8X7_TOXCA</name>
<dbReference type="InterPro" id="IPR018114">
    <property type="entry name" value="TRYPSIN_HIS"/>
</dbReference>
<dbReference type="Proteomes" id="UP000031036">
    <property type="component" value="Unassembled WGS sequence"/>
</dbReference>
<evidence type="ECO:0000313" key="5">
    <source>
        <dbReference type="EMBL" id="KHN79871.1"/>
    </source>
</evidence>
<comment type="similarity">
    <text evidence="2">Belongs to the peptidase S1 family. CLIP subfamily.</text>
</comment>
<dbReference type="OrthoDB" id="6376138at2759"/>
<dbReference type="OMA" id="CGRVEYP"/>
<dbReference type="Gene3D" id="2.40.10.10">
    <property type="entry name" value="Trypsin-like serine proteases"/>
    <property type="match status" value="1"/>
</dbReference>
<evidence type="ECO:0000256" key="2">
    <source>
        <dbReference type="ARBA" id="ARBA00024195"/>
    </source>
</evidence>
<dbReference type="PROSITE" id="PS00134">
    <property type="entry name" value="TRYPSIN_HIS"/>
    <property type="match status" value="1"/>
</dbReference>
<dbReference type="InterPro" id="IPR001254">
    <property type="entry name" value="Trypsin_dom"/>
</dbReference>
<dbReference type="EMBL" id="JPKZ01001816">
    <property type="protein sequence ID" value="KHN79871.1"/>
    <property type="molecule type" value="Genomic_DNA"/>
</dbReference>
<keyword evidence="1" id="KW-1015">Disulfide bond</keyword>
<comment type="caution">
    <text evidence="5">The sequence shown here is derived from an EMBL/GenBank/DDBJ whole genome shotgun (WGS) entry which is preliminary data.</text>
</comment>
<evidence type="ECO:0000313" key="6">
    <source>
        <dbReference type="Proteomes" id="UP000031036"/>
    </source>
</evidence>
<proteinExistence type="inferred from homology"/>
<evidence type="ECO:0000256" key="1">
    <source>
        <dbReference type="ARBA" id="ARBA00023157"/>
    </source>
</evidence>
<dbReference type="InterPro" id="IPR001314">
    <property type="entry name" value="Peptidase_S1A"/>
</dbReference>
<dbReference type="Pfam" id="PF00089">
    <property type="entry name" value="Trypsin"/>
    <property type="match status" value="1"/>
</dbReference>
<reference evidence="5 6" key="1">
    <citation type="submission" date="2014-11" db="EMBL/GenBank/DDBJ databases">
        <title>Genetic blueprint of the zoonotic pathogen Toxocara canis.</title>
        <authorList>
            <person name="Zhu X.-Q."/>
            <person name="Korhonen P.K."/>
            <person name="Cai H."/>
            <person name="Young N.D."/>
            <person name="Nejsum P."/>
            <person name="von Samson-Himmelstjerna G."/>
            <person name="Boag P.R."/>
            <person name="Tan P."/>
            <person name="Li Q."/>
            <person name="Min J."/>
            <person name="Yang Y."/>
            <person name="Wang X."/>
            <person name="Fang X."/>
            <person name="Hall R.S."/>
            <person name="Hofmann A."/>
            <person name="Sternberg P.W."/>
            <person name="Jex A.R."/>
            <person name="Gasser R.B."/>
        </authorList>
    </citation>
    <scope>NUCLEOTIDE SEQUENCE [LARGE SCALE GENOMIC DNA]</scope>
    <source>
        <strain evidence="5">PN_DK_2014</strain>
    </source>
</reference>
<protein>
    <submittedName>
        <fullName evidence="5">Plasminogen</fullName>
    </submittedName>
</protein>
<dbReference type="InterPro" id="IPR043504">
    <property type="entry name" value="Peptidase_S1_PA_chymotrypsin"/>
</dbReference>
<dbReference type="PRINTS" id="PR00722">
    <property type="entry name" value="CHYMOTRYPSIN"/>
</dbReference>
<accession>A0A0B2V8X7</accession>
<dbReference type="PROSITE" id="PS50240">
    <property type="entry name" value="TRYPSIN_DOM"/>
    <property type="match status" value="1"/>
</dbReference>
<sequence>MGFSDVVVLALTLLCAEKEALAFIRRVAYGTVIDPEKYPYVVEVIVENETTGYQCTGSLISRSVVLTAGHCVSGKEMEYSVQFRKRGVLTTIIHKTVSADGGLFAVFDYNHPINIKSANIKDFALVDVGLIVLNEPLPICEREDGRLYSVLPLPISNRYSDEWTSYTNSFEDCKLLGYGVHELGIPDGQLRELNVSVQVYANALVSVLRGKGAACPADSGGPVICLSREKEYIAAGIISHGRGKSRELKPQCYGNKWSPEGDVFVDIRIALPIIKEGLIRLGKLKEFLADNMSC</sequence>
<keyword evidence="6" id="KW-1185">Reference proteome</keyword>
<feature type="domain" description="Peptidase S1" evidence="4">
    <location>
        <begin position="27"/>
        <end position="293"/>
    </location>
</feature>
<dbReference type="PANTHER" id="PTHR24256">
    <property type="entry name" value="TRYPTASE-RELATED"/>
    <property type="match status" value="1"/>
</dbReference>
<feature type="signal peptide" evidence="3">
    <location>
        <begin position="1"/>
        <end position="22"/>
    </location>
</feature>
<feature type="chain" id="PRO_5002076989" evidence="3">
    <location>
        <begin position="23"/>
        <end position="294"/>
    </location>
</feature>
<dbReference type="InterPro" id="IPR051487">
    <property type="entry name" value="Ser/Thr_Proteases_Immune/Dev"/>
</dbReference>
<dbReference type="STRING" id="6265.A0A0B2V8X7"/>
<dbReference type="SUPFAM" id="SSF50494">
    <property type="entry name" value="Trypsin-like serine proteases"/>
    <property type="match status" value="1"/>
</dbReference>
<dbReference type="SMART" id="SM00020">
    <property type="entry name" value="Tryp_SPc"/>
    <property type="match status" value="1"/>
</dbReference>
<dbReference type="InterPro" id="IPR009003">
    <property type="entry name" value="Peptidase_S1_PA"/>
</dbReference>
<dbReference type="GO" id="GO:0006508">
    <property type="term" value="P:proteolysis"/>
    <property type="evidence" value="ECO:0007669"/>
    <property type="project" value="InterPro"/>
</dbReference>
<evidence type="ECO:0000256" key="3">
    <source>
        <dbReference type="SAM" id="SignalP"/>
    </source>
</evidence>
<keyword evidence="3" id="KW-0732">Signal</keyword>
<evidence type="ECO:0000259" key="4">
    <source>
        <dbReference type="PROSITE" id="PS50240"/>
    </source>
</evidence>
<dbReference type="AlphaFoldDB" id="A0A0B2V8X7"/>
<organism evidence="5 6">
    <name type="scientific">Toxocara canis</name>
    <name type="common">Canine roundworm</name>
    <dbReference type="NCBI Taxonomy" id="6265"/>
    <lineage>
        <taxon>Eukaryota</taxon>
        <taxon>Metazoa</taxon>
        <taxon>Ecdysozoa</taxon>
        <taxon>Nematoda</taxon>
        <taxon>Chromadorea</taxon>
        <taxon>Rhabditida</taxon>
        <taxon>Spirurina</taxon>
        <taxon>Ascaridomorpha</taxon>
        <taxon>Ascaridoidea</taxon>
        <taxon>Toxocaridae</taxon>
        <taxon>Toxocara</taxon>
    </lineage>
</organism>
<dbReference type="GO" id="GO:0004252">
    <property type="term" value="F:serine-type endopeptidase activity"/>
    <property type="evidence" value="ECO:0007669"/>
    <property type="project" value="InterPro"/>
</dbReference>